<evidence type="ECO:0000313" key="3">
    <source>
        <dbReference type="Proteomes" id="UP000184096"/>
    </source>
</evidence>
<keyword evidence="3" id="KW-1185">Reference proteome</keyword>
<dbReference type="Proteomes" id="UP000184096">
    <property type="component" value="Chromosome I"/>
</dbReference>
<organism evidence="2 3">
    <name type="scientific">Bradyrhizobium erythrophlei</name>
    <dbReference type="NCBI Taxonomy" id="1437360"/>
    <lineage>
        <taxon>Bacteria</taxon>
        <taxon>Pseudomonadati</taxon>
        <taxon>Pseudomonadota</taxon>
        <taxon>Alphaproteobacteria</taxon>
        <taxon>Hyphomicrobiales</taxon>
        <taxon>Nitrobacteraceae</taxon>
        <taxon>Bradyrhizobium</taxon>
    </lineage>
</organism>
<proteinExistence type="predicted"/>
<feature type="domain" description="DUF1330" evidence="1">
    <location>
        <begin position="2"/>
        <end position="93"/>
    </location>
</feature>
<evidence type="ECO:0000313" key="2">
    <source>
        <dbReference type="EMBL" id="SHN81598.1"/>
    </source>
</evidence>
<sequence length="94" mass="10220">MKAYVIAADTVHDAAMMSEYGKVVAATLVPFEGKFLVRGGKCSVLEGEWQPRTVILEFPDRAAAEGWYRSADYQKIIGLRLNSASGNLAIIDGI</sequence>
<dbReference type="OrthoDB" id="9806380at2"/>
<dbReference type="PANTHER" id="PTHR41521">
    <property type="match status" value="1"/>
</dbReference>
<dbReference type="Gene3D" id="3.30.70.100">
    <property type="match status" value="1"/>
</dbReference>
<dbReference type="SUPFAM" id="SSF54909">
    <property type="entry name" value="Dimeric alpha+beta barrel"/>
    <property type="match status" value="1"/>
</dbReference>
<dbReference type="InterPro" id="IPR011008">
    <property type="entry name" value="Dimeric_a/b-barrel"/>
</dbReference>
<dbReference type="PANTHER" id="PTHR41521:SF4">
    <property type="entry name" value="BLR0684 PROTEIN"/>
    <property type="match status" value="1"/>
</dbReference>
<evidence type="ECO:0000259" key="1">
    <source>
        <dbReference type="Pfam" id="PF07045"/>
    </source>
</evidence>
<dbReference type="EMBL" id="LT670849">
    <property type="protein sequence ID" value="SHN81598.1"/>
    <property type="molecule type" value="Genomic_DNA"/>
</dbReference>
<dbReference type="AlphaFoldDB" id="A0A1M7UF59"/>
<name>A0A1M7UF59_9BRAD</name>
<dbReference type="Pfam" id="PF07045">
    <property type="entry name" value="DUF1330"/>
    <property type="match status" value="1"/>
</dbReference>
<dbReference type="RefSeq" id="WP_072821559.1">
    <property type="nucleotide sequence ID" value="NZ_LT670849.1"/>
</dbReference>
<dbReference type="InterPro" id="IPR010753">
    <property type="entry name" value="DUF1330"/>
</dbReference>
<gene>
    <name evidence="2" type="ORF">SAMN05444170_4787</name>
</gene>
<protein>
    <submittedName>
        <fullName evidence="2">Uncharacterized conserved protein, DUF1330 family</fullName>
    </submittedName>
</protein>
<accession>A0A1M7UF59</accession>
<reference evidence="3" key="1">
    <citation type="submission" date="2016-11" db="EMBL/GenBank/DDBJ databases">
        <authorList>
            <person name="Varghese N."/>
            <person name="Submissions S."/>
        </authorList>
    </citation>
    <scope>NUCLEOTIDE SEQUENCE [LARGE SCALE GENOMIC DNA]</scope>
    <source>
        <strain evidence="3">GAS401</strain>
    </source>
</reference>